<reference evidence="3" key="2">
    <citation type="journal article" date="2012" name="Nat. Genet.">
        <title>Lifestyle transitions in plant pathogenic Colletotrichum fungi deciphered by genome and transcriptome analyses.</title>
        <authorList>
            <person name="O'Connell R.J."/>
            <person name="Thon M.R."/>
            <person name="Hacquard S."/>
            <person name="Amyotte S.G."/>
            <person name="Kleemann J."/>
            <person name="Torres M.F."/>
            <person name="Damm U."/>
            <person name="Buiate E.A."/>
            <person name="Epstein L."/>
            <person name="Alkan N."/>
            <person name="Altmueller J."/>
            <person name="Alvarado-Balderrama L."/>
            <person name="Bauser C.A."/>
            <person name="Becker C."/>
            <person name="Birren B.W."/>
            <person name="Chen Z."/>
            <person name="Choi J."/>
            <person name="Crouch J.A."/>
            <person name="Duvick J.P."/>
            <person name="Farman M.A."/>
            <person name="Gan P."/>
            <person name="Heiman D."/>
            <person name="Henrissat B."/>
            <person name="Howard R.J."/>
            <person name="Kabbage M."/>
            <person name="Koch C."/>
            <person name="Kracher B."/>
            <person name="Kubo Y."/>
            <person name="Law A.D."/>
            <person name="Lebrun M.-H."/>
            <person name="Lee Y.-H."/>
            <person name="Miyara I."/>
            <person name="Moore N."/>
            <person name="Neumann U."/>
            <person name="Nordstroem K."/>
            <person name="Panaccione D.G."/>
            <person name="Panstruga R."/>
            <person name="Place M."/>
            <person name="Proctor R.H."/>
            <person name="Prusky D."/>
            <person name="Rech G."/>
            <person name="Reinhardt R."/>
            <person name="Rollins J.A."/>
            <person name="Rounsley S."/>
            <person name="Schardl C.L."/>
            <person name="Schwartz D.C."/>
            <person name="Shenoy N."/>
            <person name="Shirasu K."/>
            <person name="Sikhakolli U.R."/>
            <person name="Stueber K."/>
            <person name="Sukno S.A."/>
            <person name="Sweigard J.A."/>
            <person name="Takano Y."/>
            <person name="Takahara H."/>
            <person name="Trail F."/>
            <person name="van der Does H.C."/>
            <person name="Voll L.M."/>
            <person name="Will I."/>
            <person name="Young S."/>
            <person name="Zeng Q."/>
            <person name="Zhang J."/>
            <person name="Zhou S."/>
            <person name="Dickman M.B."/>
            <person name="Schulze-Lefert P."/>
            <person name="Ver Loren van Themaat E."/>
            <person name="Ma L.-J."/>
            <person name="Vaillancourt L.J."/>
        </authorList>
    </citation>
    <scope>NUCLEOTIDE SEQUENCE [LARGE SCALE GENOMIC DNA]</scope>
    <source>
        <strain evidence="3">IMI 349063</strain>
    </source>
</reference>
<dbReference type="EMBL" id="LTAN01000008">
    <property type="protein sequence ID" value="OBR04935.1"/>
    <property type="molecule type" value="Genomic_DNA"/>
</dbReference>
<reference evidence="1" key="1">
    <citation type="submission" date="2011-12" db="EMBL/GenBank/DDBJ databases">
        <title>The genome sequence of Colletotrichum higginsianum IMI 34906.</title>
        <authorList>
            <person name="Ma L.-J."/>
            <person name="O'Connell R."/>
            <person name="van Themaat E.V.L."/>
            <person name="Stueber K."/>
            <person name="Young S.K."/>
            <person name="Zeng Q."/>
            <person name="Gargeya S."/>
            <person name="Fitzgerald M."/>
            <person name="Haas B."/>
            <person name="Abouelleil A."/>
            <person name="Alvarado L."/>
            <person name="Arachchi H.M."/>
            <person name="Berlin A."/>
            <person name="Chapman S.B."/>
            <person name="Gearin G."/>
            <person name="Goldberg J."/>
            <person name="Griggs A."/>
            <person name="Gujja S."/>
            <person name="Hansen M."/>
            <person name="Heiman D."/>
            <person name="Howarth C."/>
            <person name="Larimer J."/>
            <person name="Lui A."/>
            <person name="MacDonald P.J.P."/>
            <person name="McCowen C."/>
            <person name="Montmayeur A."/>
            <person name="Murphy C."/>
            <person name="Neiman D."/>
            <person name="Pearson M."/>
            <person name="Priest M."/>
            <person name="Roberts A."/>
            <person name="Saif S."/>
            <person name="Shea T."/>
            <person name="Sisk P."/>
            <person name="Stolte C."/>
            <person name="Sykes S."/>
            <person name="Wortman J."/>
            <person name="Nusbaum C."/>
            <person name="Birren B."/>
        </authorList>
    </citation>
    <scope>NUCLEOTIDE SEQUENCE [LARGE SCALE GENOMIC DNA]</scope>
    <source>
        <strain evidence="1">IMI 349063</strain>
    </source>
</reference>
<evidence type="ECO:0000313" key="3">
    <source>
        <dbReference type="Proteomes" id="UP000007174"/>
    </source>
</evidence>
<reference evidence="2" key="3">
    <citation type="submission" date="2016-02" db="EMBL/GenBank/DDBJ databases">
        <title>Resequencing and annotation of the Colletotrichum higginsianum genome.</title>
        <authorList>
            <person name="O'Connell R."/>
            <person name="Zambounis A."/>
            <person name="Thon M."/>
            <person name="Dallery J.-F."/>
        </authorList>
    </citation>
    <scope>NUCLEOTIDE SEQUENCE [LARGE SCALE GENOMIC DNA]</scope>
    <source>
        <strain evidence="2">IMI 349063</strain>
    </source>
</reference>
<accession>H1VD66</accession>
<dbReference type="VEuPathDB" id="FungiDB:CH63R_11638"/>
<evidence type="ECO:0000313" key="2">
    <source>
        <dbReference type="EMBL" id="OBR04935.1"/>
    </source>
</evidence>
<dbReference type="RefSeq" id="XP_018153453.1">
    <property type="nucleotide sequence ID" value="XM_018306612.1"/>
</dbReference>
<organism evidence="1 3">
    <name type="scientific">Colletotrichum higginsianum (strain IMI 349063)</name>
    <name type="common">Crucifer anthracnose fungus</name>
    <dbReference type="NCBI Taxonomy" id="759273"/>
    <lineage>
        <taxon>Eukaryota</taxon>
        <taxon>Fungi</taxon>
        <taxon>Dikarya</taxon>
        <taxon>Ascomycota</taxon>
        <taxon>Pezizomycotina</taxon>
        <taxon>Sordariomycetes</taxon>
        <taxon>Hypocreomycetidae</taxon>
        <taxon>Glomerellales</taxon>
        <taxon>Glomerellaceae</taxon>
        <taxon>Colletotrichum</taxon>
        <taxon>Colletotrichum destructivum species complex</taxon>
    </lineage>
</organism>
<dbReference type="AlphaFoldDB" id="H1VD66"/>
<sequence length="251" mass="26510">MELNGRPINTSQNISAAWICGSACSITVLYLGGNAPGQRNVPPGGLFPMFSSPSFECVNTSSAPNGSRVVGVGSPSTILTRRDGIIPLSLISGYKKSDGGVVSCKCGGFPPYFLAVFACVFGEAKLETGILKREAMAGSGVGIFVVYTHAMANGREATASGALDVVHCFVMGERQNRNCNGRTNAAGAVQWSKWNENDSLSEQMEEMSEQAARPLPVSPDSARYLQMIISLLDGALRSKNHIHTSLSSFPG</sequence>
<gene>
    <name evidence="1" type="ORF">CH063_09325</name>
    <name evidence="2" type="ORF">CH63R_11638</name>
</gene>
<name>H1VD66_COLHI</name>
<dbReference type="EMBL" id="CACQ02002844">
    <property type="protein sequence ID" value="CCF38169.1"/>
    <property type="molecule type" value="Genomic_DNA"/>
</dbReference>
<dbReference type="Proteomes" id="UP000092177">
    <property type="component" value="Chromosome 8"/>
</dbReference>
<evidence type="ECO:0000313" key="1">
    <source>
        <dbReference type="EMBL" id="CCF38169.1"/>
    </source>
</evidence>
<reference evidence="4" key="4">
    <citation type="journal article" date="2017" name="BMC Genomics">
        <title>Gapless genome assembly of Colletotrichum higginsianum reveals chromosome structure and association of transposable elements with secondary metabolite gene clusters.</title>
        <authorList>
            <person name="Dallery J.-F."/>
            <person name="Lapalu N."/>
            <person name="Zampounis A."/>
            <person name="Pigne S."/>
            <person name="Luyten I."/>
            <person name="Amselem J."/>
            <person name="Wittenberg A.H.J."/>
            <person name="Zhou S."/>
            <person name="de Queiroz M.V."/>
            <person name="Robin G.P."/>
            <person name="Auger A."/>
            <person name="Hainaut M."/>
            <person name="Henrissat B."/>
            <person name="Kim K.-T."/>
            <person name="Lee Y.-H."/>
            <person name="Lespinet O."/>
            <person name="Schwartz D.C."/>
            <person name="Thon M.R."/>
            <person name="O'Connell R.J."/>
        </authorList>
    </citation>
    <scope>NUCLEOTIDE SEQUENCE [LARGE SCALE GENOMIC DNA]</scope>
    <source>
        <strain evidence="4">IMI 349063</strain>
    </source>
</reference>
<dbReference type="HOGENOM" id="CLU_1107044_0_0_1"/>
<proteinExistence type="predicted"/>
<protein>
    <submittedName>
        <fullName evidence="1">Uncharacterized protein</fullName>
    </submittedName>
</protein>
<evidence type="ECO:0000313" key="4">
    <source>
        <dbReference type="Proteomes" id="UP000092177"/>
    </source>
</evidence>
<keyword evidence="4" id="KW-1185">Reference proteome</keyword>
<dbReference type="Proteomes" id="UP000007174">
    <property type="component" value="Unassembled WGS sequence"/>
</dbReference>
<dbReference type="GeneID" id="28870719"/>
<dbReference type="KEGG" id="chig:CH63R_11638"/>